<evidence type="ECO:0000313" key="1">
    <source>
        <dbReference type="EMBL" id="TVU43556.1"/>
    </source>
</evidence>
<comment type="caution">
    <text evidence="1">The sequence shown here is derived from an EMBL/GenBank/DDBJ whole genome shotgun (WGS) entry which is preliminary data.</text>
</comment>
<keyword evidence="2" id="KW-1185">Reference proteome</keyword>
<organism evidence="1 2">
    <name type="scientific">Eragrostis curvula</name>
    <name type="common">weeping love grass</name>
    <dbReference type="NCBI Taxonomy" id="38414"/>
    <lineage>
        <taxon>Eukaryota</taxon>
        <taxon>Viridiplantae</taxon>
        <taxon>Streptophyta</taxon>
        <taxon>Embryophyta</taxon>
        <taxon>Tracheophyta</taxon>
        <taxon>Spermatophyta</taxon>
        <taxon>Magnoliopsida</taxon>
        <taxon>Liliopsida</taxon>
        <taxon>Poales</taxon>
        <taxon>Poaceae</taxon>
        <taxon>PACMAD clade</taxon>
        <taxon>Chloridoideae</taxon>
        <taxon>Eragrostideae</taxon>
        <taxon>Eragrostidinae</taxon>
        <taxon>Eragrostis</taxon>
    </lineage>
</organism>
<protein>
    <submittedName>
        <fullName evidence="1">Uncharacterized protein</fullName>
    </submittedName>
</protein>
<reference evidence="1 2" key="1">
    <citation type="journal article" date="2019" name="Sci. Rep.">
        <title>A high-quality genome of Eragrostis curvula grass provides insights into Poaceae evolution and supports new strategies to enhance forage quality.</title>
        <authorList>
            <person name="Carballo J."/>
            <person name="Santos B.A.C.M."/>
            <person name="Zappacosta D."/>
            <person name="Garbus I."/>
            <person name="Selva J.P."/>
            <person name="Gallo C.A."/>
            <person name="Diaz A."/>
            <person name="Albertini E."/>
            <person name="Caccamo M."/>
            <person name="Echenique V."/>
        </authorList>
    </citation>
    <scope>NUCLEOTIDE SEQUENCE [LARGE SCALE GENOMIC DNA]</scope>
    <source>
        <strain evidence="2">cv. Victoria</strain>
        <tissue evidence="1">Leaf</tissue>
    </source>
</reference>
<accession>A0A5J9W6G2</accession>
<sequence>MDPGAGTGVLESGAGAVAKEMAVRSLGRTAPRSAASSATYRNSFSARFFRFGQNVFHYDTSCTDLAEVEMAGCHKP</sequence>
<dbReference type="Gramene" id="TVU43556">
    <property type="protein sequence ID" value="TVU43556"/>
    <property type="gene ID" value="EJB05_10035"/>
</dbReference>
<proteinExistence type="predicted"/>
<evidence type="ECO:0000313" key="2">
    <source>
        <dbReference type="Proteomes" id="UP000324897"/>
    </source>
</evidence>
<dbReference type="AlphaFoldDB" id="A0A5J9W6G2"/>
<name>A0A5J9W6G2_9POAL</name>
<gene>
    <name evidence="1" type="ORF">EJB05_10035</name>
</gene>
<dbReference type="EMBL" id="RWGY01000005">
    <property type="protein sequence ID" value="TVU43556.1"/>
    <property type="molecule type" value="Genomic_DNA"/>
</dbReference>
<dbReference type="Proteomes" id="UP000324897">
    <property type="component" value="Unassembled WGS sequence"/>
</dbReference>